<dbReference type="EC" id="2.3.1.-" evidence="2"/>
<dbReference type="GO" id="GO:0016746">
    <property type="term" value="F:acyltransferase activity"/>
    <property type="evidence" value="ECO:0007669"/>
    <property type="project" value="UniProtKB-KW"/>
</dbReference>
<dbReference type="InterPro" id="IPR016181">
    <property type="entry name" value="Acyl_CoA_acyltransferase"/>
</dbReference>
<evidence type="ECO:0000259" key="1">
    <source>
        <dbReference type="PROSITE" id="PS51186"/>
    </source>
</evidence>
<dbReference type="Pfam" id="PF00583">
    <property type="entry name" value="Acetyltransf_1"/>
    <property type="match status" value="1"/>
</dbReference>
<dbReference type="RefSeq" id="WP_346750246.1">
    <property type="nucleotide sequence ID" value="NZ_JAUJEA010000001.1"/>
</dbReference>
<keyword evidence="2" id="KW-0808">Transferase</keyword>
<comment type="caution">
    <text evidence="2">The sequence shown here is derived from an EMBL/GenBank/DDBJ whole genome shotgun (WGS) entry which is preliminary data.</text>
</comment>
<feature type="domain" description="N-acetyltransferase" evidence="1">
    <location>
        <begin position="3"/>
        <end position="178"/>
    </location>
</feature>
<dbReference type="CDD" id="cd04301">
    <property type="entry name" value="NAT_SF"/>
    <property type="match status" value="1"/>
</dbReference>
<evidence type="ECO:0000313" key="2">
    <source>
        <dbReference type="EMBL" id="MDN5200220.1"/>
    </source>
</evidence>
<keyword evidence="2" id="KW-0012">Acyltransferase</keyword>
<dbReference type="PROSITE" id="PS51186">
    <property type="entry name" value="GNAT"/>
    <property type="match status" value="1"/>
</dbReference>
<dbReference type="Proteomes" id="UP001172082">
    <property type="component" value="Unassembled WGS sequence"/>
</dbReference>
<keyword evidence="3" id="KW-1185">Reference proteome</keyword>
<gene>
    <name evidence="2" type="ORF">QQ008_02580</name>
</gene>
<organism evidence="2 3">
    <name type="scientific">Splendidivirga corallicola</name>
    <dbReference type="NCBI Taxonomy" id="3051826"/>
    <lineage>
        <taxon>Bacteria</taxon>
        <taxon>Pseudomonadati</taxon>
        <taxon>Bacteroidota</taxon>
        <taxon>Cytophagia</taxon>
        <taxon>Cytophagales</taxon>
        <taxon>Splendidivirgaceae</taxon>
        <taxon>Splendidivirga</taxon>
    </lineage>
</organism>
<dbReference type="Gene3D" id="3.40.630.30">
    <property type="match status" value="1"/>
</dbReference>
<proteinExistence type="predicted"/>
<reference evidence="2" key="1">
    <citation type="submission" date="2023-06" db="EMBL/GenBank/DDBJ databases">
        <title>Genomic of Parafulvivirga corallium.</title>
        <authorList>
            <person name="Wang G."/>
        </authorList>
    </citation>
    <scope>NUCLEOTIDE SEQUENCE</scope>
    <source>
        <strain evidence="2">BMA10</strain>
    </source>
</reference>
<name>A0ABT8KKW6_9BACT</name>
<evidence type="ECO:0000313" key="3">
    <source>
        <dbReference type="Proteomes" id="UP001172082"/>
    </source>
</evidence>
<dbReference type="EMBL" id="JAUJEA010000001">
    <property type="protein sequence ID" value="MDN5200220.1"/>
    <property type="molecule type" value="Genomic_DNA"/>
</dbReference>
<protein>
    <submittedName>
        <fullName evidence="2">GNAT family N-acetyltransferase</fullName>
        <ecNumber evidence="2">2.3.1.-</ecNumber>
    </submittedName>
</protein>
<dbReference type="InterPro" id="IPR000182">
    <property type="entry name" value="GNAT_dom"/>
</dbReference>
<sequence>MNLEFHPVDQARWKDFEQLFESKGGPHYCWCMVWRKSKKLESISDKSSKKAAIKDFTDNDIPIGILAYLDGEPIAWCSIAPRETHKKLSGDETKDGVWSLTCFFIKRAHRNQGLTYKLLQEAIKFARMNGAKYVEAYPVAPDSPSYRFMGIKPTFEKAEFEFVKKVGSRRNVMILELI</sequence>
<dbReference type="SUPFAM" id="SSF55729">
    <property type="entry name" value="Acyl-CoA N-acyltransferases (Nat)"/>
    <property type="match status" value="1"/>
</dbReference>
<accession>A0ABT8KKW6</accession>